<dbReference type="HOGENOM" id="CLU_1644266_0_0_1"/>
<protein>
    <submittedName>
        <fullName evidence="1">Uncharacterized protein</fullName>
    </submittedName>
</protein>
<evidence type="ECO:0000313" key="1">
    <source>
        <dbReference type="EMBL" id="CAP85733.1"/>
    </source>
</evidence>
<accession>B6HD89</accession>
<dbReference type="OMA" id="PNTIMEL"/>
<organism evidence="1 2">
    <name type="scientific">Penicillium rubens (strain ATCC 28089 / DSM 1075 / NRRL 1951 / Wisconsin 54-1255)</name>
    <name type="common">Penicillium chrysogenum</name>
    <dbReference type="NCBI Taxonomy" id="500485"/>
    <lineage>
        <taxon>Eukaryota</taxon>
        <taxon>Fungi</taxon>
        <taxon>Dikarya</taxon>
        <taxon>Ascomycota</taxon>
        <taxon>Pezizomycotina</taxon>
        <taxon>Eurotiomycetes</taxon>
        <taxon>Eurotiomycetidae</taxon>
        <taxon>Eurotiales</taxon>
        <taxon>Aspergillaceae</taxon>
        <taxon>Penicillium</taxon>
        <taxon>Penicillium chrysogenum species complex</taxon>
    </lineage>
</organism>
<gene>
    <name evidence="1" type="ORF">Pc20g04040</name>
    <name evidence="1" type="ORF">PCH_Pc20g04040</name>
</gene>
<reference evidence="1 2" key="1">
    <citation type="journal article" date="2008" name="Nat. Biotechnol.">
        <title>Genome sequencing and analysis of the filamentous fungus Penicillium chrysogenum.</title>
        <authorList>
            <person name="van den Berg M.A."/>
            <person name="Albang R."/>
            <person name="Albermann K."/>
            <person name="Badger J.H."/>
            <person name="Daran J.-M."/>
            <person name="Driessen A.J.M."/>
            <person name="Garcia-Estrada C."/>
            <person name="Fedorova N.D."/>
            <person name="Harris D.M."/>
            <person name="Heijne W.H.M."/>
            <person name="Joardar V.S."/>
            <person name="Kiel J.A.K.W."/>
            <person name="Kovalchuk A."/>
            <person name="Martin J.F."/>
            <person name="Nierman W.C."/>
            <person name="Nijland J.G."/>
            <person name="Pronk J.T."/>
            <person name="Roubos J.A."/>
            <person name="van der Klei I.J."/>
            <person name="van Peij N.N.M.E."/>
            <person name="Veenhuis M."/>
            <person name="von Doehren H."/>
            <person name="Wagner C."/>
            <person name="Wortman J.R."/>
            <person name="Bovenberg R.A.L."/>
        </authorList>
    </citation>
    <scope>NUCLEOTIDE SEQUENCE [LARGE SCALE GENOMIC DNA]</scope>
    <source>
        <strain evidence="2">ATCC 28089 / DSM 1075 / NRRL 1951 / Wisconsin 54-1255</strain>
    </source>
</reference>
<keyword evidence="2" id="KW-1185">Reference proteome</keyword>
<dbReference type="AlphaFoldDB" id="B6HD89"/>
<dbReference type="Proteomes" id="UP000000724">
    <property type="component" value="Contig Pc00c20"/>
</dbReference>
<dbReference type="VEuPathDB" id="FungiDB:PCH_Pc20g04040"/>
<proteinExistence type="predicted"/>
<evidence type="ECO:0000313" key="2">
    <source>
        <dbReference type="Proteomes" id="UP000000724"/>
    </source>
</evidence>
<name>B6HD89_PENRW</name>
<sequence>MADDVFEIKLFCASRFAPPSMTKMIDRGSIWTRAVSTVELLTETFQLSPQFHPCSANIDLLSFTTIIYGDELRHKRGDSSNTQFSRCIVGSLINIVKYLFPSFVGPRDVPDSSTLEWASMLRLRQESLTELAEELYNHLRGGGEQSLRLAPNTIMELEDIE</sequence>
<dbReference type="EMBL" id="AM920435">
    <property type="protein sequence ID" value="CAP85733.1"/>
    <property type="molecule type" value="Genomic_DNA"/>
</dbReference>